<dbReference type="EMBL" id="HACG01018139">
    <property type="protein sequence ID" value="CEK65004.1"/>
    <property type="molecule type" value="Transcribed_RNA"/>
</dbReference>
<gene>
    <name evidence="1" type="primary">ORF53594</name>
</gene>
<sequence length="161" mass="18020">IKISLALRFMDVNSVGRNVPEDCLHKSMKVEIHKQQIDILHFFHKLSDQSLGSDVSSGYSGLSSVITSDKHLLCDEINKLAQMRVTTGSIKDNSTQDKSRILNTRLGISEIECKEHQLFNTTRVLVFLLKDSNILIDDTQGAHIQLEDPHGHLVMLIVSTA</sequence>
<dbReference type="AlphaFoldDB" id="A0A0B6Z8T9"/>
<name>A0A0B6Z8T9_9EUPU</name>
<reference evidence="1" key="1">
    <citation type="submission" date="2014-12" db="EMBL/GenBank/DDBJ databases">
        <title>Insight into the proteome of Arion vulgaris.</title>
        <authorList>
            <person name="Aradska J."/>
            <person name="Bulat T."/>
            <person name="Smidak R."/>
            <person name="Sarate P."/>
            <person name="Gangsoo J."/>
            <person name="Sialana F."/>
            <person name="Bilban M."/>
            <person name="Lubec G."/>
        </authorList>
    </citation>
    <scope>NUCLEOTIDE SEQUENCE</scope>
    <source>
        <tissue evidence="1">Skin</tissue>
    </source>
</reference>
<protein>
    <submittedName>
        <fullName evidence="1">Uncharacterized protein</fullName>
    </submittedName>
</protein>
<feature type="non-terminal residue" evidence="1">
    <location>
        <position position="161"/>
    </location>
</feature>
<feature type="non-terminal residue" evidence="1">
    <location>
        <position position="1"/>
    </location>
</feature>
<accession>A0A0B6Z8T9</accession>
<organism evidence="1">
    <name type="scientific">Arion vulgaris</name>
    <dbReference type="NCBI Taxonomy" id="1028688"/>
    <lineage>
        <taxon>Eukaryota</taxon>
        <taxon>Metazoa</taxon>
        <taxon>Spiralia</taxon>
        <taxon>Lophotrochozoa</taxon>
        <taxon>Mollusca</taxon>
        <taxon>Gastropoda</taxon>
        <taxon>Heterobranchia</taxon>
        <taxon>Euthyneura</taxon>
        <taxon>Panpulmonata</taxon>
        <taxon>Eupulmonata</taxon>
        <taxon>Stylommatophora</taxon>
        <taxon>Helicina</taxon>
        <taxon>Arionoidea</taxon>
        <taxon>Arionidae</taxon>
        <taxon>Arion</taxon>
    </lineage>
</organism>
<evidence type="ECO:0000313" key="1">
    <source>
        <dbReference type="EMBL" id="CEK65004.1"/>
    </source>
</evidence>
<proteinExistence type="predicted"/>